<protein>
    <submittedName>
        <fullName evidence="1">Ferredoxin</fullName>
    </submittedName>
</protein>
<sequence length="118" mass="13307">MSAQISHHLLLCGTSKKSLCCEADEGLKSWKKLKLVLQELNLEDPNRPEGIVLRSKVDCLRICSAGPILLIWPEGIWYHNVSADRIEPIVKGHVVEGTPIKEWVFKETPLNNSTNKLH</sequence>
<dbReference type="PATRIC" id="fig|167539.5.peg.1300"/>
<reference evidence="1 2" key="1">
    <citation type="journal article" date="2003" name="Proc. Natl. Acad. Sci. U.S.A.">
        <title>Genome sequence of the cyanobacterium Prochlorococcus marinus SS120, a nearly minimal oxyphototrophic genome.</title>
        <authorList>
            <person name="Dufresne A."/>
            <person name="Salanoubat M."/>
            <person name="Partensky F."/>
            <person name="Artiguenave F."/>
            <person name="Axmann I.M."/>
            <person name="Barbe V."/>
            <person name="Duprat S."/>
            <person name="Galperin M.Y."/>
            <person name="Koonin E.V."/>
            <person name="Le Gall F."/>
            <person name="Makarova K.S."/>
            <person name="Ostrowski M."/>
            <person name="Oztas S."/>
            <person name="Robert C."/>
            <person name="Rogozin I.B."/>
            <person name="Scanlan D.J."/>
            <person name="Tandeau de Marsac N."/>
            <person name="Weissenbach J."/>
            <person name="Wincker P."/>
            <person name="Wolf Y.I."/>
            <person name="Hess W.R."/>
        </authorList>
    </citation>
    <scope>NUCLEOTIDE SEQUENCE [LARGE SCALE GENOMIC DNA]</scope>
    <source>
        <strain evidence="2">SARG / CCMP1375 / SS120</strain>
    </source>
</reference>
<evidence type="ECO:0000313" key="1">
    <source>
        <dbReference type="EMBL" id="AAQ00282.1"/>
    </source>
</evidence>
<accession>Q7VB61</accession>
<name>Q7VB61_PROMA</name>
<dbReference type="KEGG" id="pma:Pro_1237"/>
<dbReference type="InterPro" id="IPR036249">
    <property type="entry name" value="Thioredoxin-like_sf"/>
</dbReference>
<dbReference type="CDD" id="cd02980">
    <property type="entry name" value="TRX_Fd_family"/>
    <property type="match status" value="1"/>
</dbReference>
<proteinExistence type="predicted"/>
<keyword evidence="2" id="KW-1185">Reference proteome</keyword>
<dbReference type="eggNOG" id="COG3411">
    <property type="taxonomic scope" value="Bacteria"/>
</dbReference>
<dbReference type="RefSeq" id="WP_011125389.1">
    <property type="nucleotide sequence ID" value="NC_005042.1"/>
</dbReference>
<dbReference type="OrthoDB" id="9800692at2"/>
<dbReference type="AlphaFoldDB" id="Q7VB61"/>
<gene>
    <name evidence="1" type="ordered locus">Pro_1237</name>
</gene>
<evidence type="ECO:0000313" key="2">
    <source>
        <dbReference type="Proteomes" id="UP000001420"/>
    </source>
</evidence>
<organism evidence="1 2">
    <name type="scientific">Prochlorococcus marinus (strain SARG / CCMP1375 / SS120)</name>
    <dbReference type="NCBI Taxonomy" id="167539"/>
    <lineage>
        <taxon>Bacteria</taxon>
        <taxon>Bacillati</taxon>
        <taxon>Cyanobacteriota</taxon>
        <taxon>Cyanophyceae</taxon>
        <taxon>Synechococcales</taxon>
        <taxon>Prochlorococcaceae</taxon>
        <taxon>Prochlorococcus</taxon>
    </lineage>
</organism>
<dbReference type="HOGENOM" id="CLU_126515_0_1_3"/>
<dbReference type="Proteomes" id="UP000001420">
    <property type="component" value="Chromosome"/>
</dbReference>
<dbReference type="STRING" id="167539.Pro_1237"/>
<dbReference type="Gene3D" id="3.40.30.10">
    <property type="entry name" value="Glutaredoxin"/>
    <property type="match status" value="1"/>
</dbReference>
<dbReference type="EMBL" id="AE017126">
    <property type="protein sequence ID" value="AAQ00282.1"/>
    <property type="molecule type" value="Genomic_DNA"/>
</dbReference>
<dbReference type="EnsemblBacteria" id="AAQ00282">
    <property type="protein sequence ID" value="AAQ00282"/>
    <property type="gene ID" value="Pro_1237"/>
</dbReference>
<dbReference type="SUPFAM" id="SSF52833">
    <property type="entry name" value="Thioredoxin-like"/>
    <property type="match status" value="1"/>
</dbReference>